<keyword evidence="2" id="KW-1185">Reference proteome</keyword>
<dbReference type="AlphaFoldDB" id="A0A4Y2UK68"/>
<organism evidence="1 2">
    <name type="scientific">Araneus ventricosus</name>
    <name type="common">Orbweaver spider</name>
    <name type="synonym">Epeira ventricosa</name>
    <dbReference type="NCBI Taxonomy" id="182803"/>
    <lineage>
        <taxon>Eukaryota</taxon>
        <taxon>Metazoa</taxon>
        <taxon>Ecdysozoa</taxon>
        <taxon>Arthropoda</taxon>
        <taxon>Chelicerata</taxon>
        <taxon>Arachnida</taxon>
        <taxon>Araneae</taxon>
        <taxon>Araneomorphae</taxon>
        <taxon>Entelegynae</taxon>
        <taxon>Araneoidea</taxon>
        <taxon>Araneidae</taxon>
        <taxon>Araneus</taxon>
    </lineage>
</organism>
<protein>
    <submittedName>
        <fullName evidence="1">Uncharacterized protein</fullName>
    </submittedName>
</protein>
<reference evidence="1 2" key="1">
    <citation type="journal article" date="2019" name="Sci. Rep.">
        <title>Orb-weaving spider Araneus ventricosus genome elucidates the spidroin gene catalogue.</title>
        <authorList>
            <person name="Kono N."/>
            <person name="Nakamura H."/>
            <person name="Ohtoshi R."/>
            <person name="Moran D.A.P."/>
            <person name="Shinohara A."/>
            <person name="Yoshida Y."/>
            <person name="Fujiwara M."/>
            <person name="Mori M."/>
            <person name="Tomita M."/>
            <person name="Arakawa K."/>
        </authorList>
    </citation>
    <scope>NUCLEOTIDE SEQUENCE [LARGE SCALE GENOMIC DNA]</scope>
</reference>
<name>A0A4Y2UK68_ARAVE</name>
<gene>
    <name evidence="1" type="ORF">AVEN_90219_1</name>
</gene>
<feature type="non-terminal residue" evidence="1">
    <location>
        <position position="1"/>
    </location>
</feature>
<dbReference type="OrthoDB" id="10261637at2759"/>
<evidence type="ECO:0000313" key="1">
    <source>
        <dbReference type="EMBL" id="GBO11967.1"/>
    </source>
</evidence>
<evidence type="ECO:0000313" key="2">
    <source>
        <dbReference type="Proteomes" id="UP000499080"/>
    </source>
</evidence>
<comment type="caution">
    <text evidence="1">The sequence shown here is derived from an EMBL/GenBank/DDBJ whole genome shotgun (WGS) entry which is preliminary data.</text>
</comment>
<dbReference type="EMBL" id="BGPR01036652">
    <property type="protein sequence ID" value="GBO11967.1"/>
    <property type="molecule type" value="Genomic_DNA"/>
</dbReference>
<proteinExistence type="predicted"/>
<accession>A0A4Y2UK68</accession>
<dbReference type="Proteomes" id="UP000499080">
    <property type="component" value="Unassembled WGS sequence"/>
</dbReference>
<sequence length="88" mass="10035">VDQFKAKYGGRFMVTRQMVFGPELMGYVKEIFPVDFDLPLIYSGSIGNVWMIANGYRQVVNKASDSSREWDTLSFLLFDSYACGSLRC</sequence>